<dbReference type="EMBL" id="BK010892">
    <property type="protein sequence ID" value="DAC80318.1"/>
    <property type="molecule type" value="Genomic_DNA"/>
</dbReference>
<reference evidence="1" key="1">
    <citation type="journal article" date="2019" name="J. ISSAAS">
        <title>Identification of 'Missing Link' Families of Small DNA Tumor Viruses.</title>
        <authorList>
            <person name="Welch N.L."/>
            <person name="Tisza M.J."/>
            <person name="Belford A."/>
            <person name="Pastrana D.V."/>
            <person name="Pang Y.-Y.S."/>
            <person name="Schiller J.T."/>
            <person name="An P."/>
            <person name="Cantalupo P.G."/>
            <person name="Pipas J.M."/>
            <person name="Koda S."/>
            <person name="Subramaniam K."/>
            <person name="Waltzek T.B."/>
            <person name="Bian C."/>
            <person name="Shi Q."/>
            <person name="Ruan Z."/>
            <person name="Ng T.F.-F."/>
            <person name="Starrett G.J."/>
            <person name="Buck C.B."/>
        </authorList>
    </citation>
    <scope>NUCLEOTIDE SEQUENCE</scope>
    <source>
        <strain evidence="1">4096</strain>
    </source>
</reference>
<evidence type="ECO:0000313" key="1">
    <source>
        <dbReference type="EMBL" id="DAC80318.1"/>
    </source>
</evidence>
<name>A0A5H3CM40_9VIRU</name>
<reference evidence="1" key="2">
    <citation type="submission" date="2019-07" db="EMBL/GenBank/DDBJ databases">
        <authorList>
            <person name="Buck C."/>
            <person name="Tisza M."/>
        </authorList>
    </citation>
    <scope>NUCLEOTIDE SEQUENCE</scope>
    <source>
        <strain evidence="1">4096</strain>
    </source>
</reference>
<sequence>MYWCYTSLGFSKYNPPTNAPAVYTKLAIPQAHAQYNTVFLSFIPTPLYLIVGDEENKTQRKEYYSYFAHSGFCFRTIEL</sequence>
<organism evidence="1 2">
    <name type="scientific">Tilapia adomavirus 2</name>
    <dbReference type="NCBI Taxonomy" id="2597804"/>
    <lineage>
        <taxon>Viruses</taxon>
        <taxon>Adomaviruses</taxon>
    </lineage>
</organism>
<accession>A0A5H3CM40</accession>
<dbReference type="Proteomes" id="UP001226928">
    <property type="component" value="Segment"/>
</dbReference>
<protein>
    <submittedName>
        <fullName evidence="1">Uncharacterized protein</fullName>
    </submittedName>
</protein>
<evidence type="ECO:0000313" key="2">
    <source>
        <dbReference type="Proteomes" id="UP001226928"/>
    </source>
</evidence>
<proteinExistence type="predicted"/>